<name>A0A6J6EB03_9ZZZZ</name>
<reference evidence="2" key="1">
    <citation type="submission" date="2020-05" db="EMBL/GenBank/DDBJ databases">
        <authorList>
            <person name="Chiriac C."/>
            <person name="Salcher M."/>
            <person name="Ghai R."/>
            <person name="Kavagutti S V."/>
        </authorList>
    </citation>
    <scope>NUCLEOTIDE SEQUENCE</scope>
</reference>
<dbReference type="EMBL" id="CAEZTT010000021">
    <property type="protein sequence ID" value="CAB4571453.1"/>
    <property type="molecule type" value="Genomic_DNA"/>
</dbReference>
<organism evidence="2">
    <name type="scientific">freshwater metagenome</name>
    <dbReference type="NCBI Taxonomy" id="449393"/>
    <lineage>
        <taxon>unclassified sequences</taxon>
        <taxon>metagenomes</taxon>
        <taxon>ecological metagenomes</taxon>
    </lineage>
</organism>
<feature type="region of interest" description="Disordered" evidence="1">
    <location>
        <begin position="424"/>
        <end position="451"/>
    </location>
</feature>
<feature type="compositionally biased region" description="Low complexity" evidence="1">
    <location>
        <begin position="426"/>
        <end position="444"/>
    </location>
</feature>
<evidence type="ECO:0000256" key="1">
    <source>
        <dbReference type="SAM" id="MobiDB-lite"/>
    </source>
</evidence>
<gene>
    <name evidence="2" type="ORF">UFOPK1726_00307</name>
</gene>
<feature type="region of interest" description="Disordered" evidence="1">
    <location>
        <begin position="311"/>
        <end position="345"/>
    </location>
</feature>
<dbReference type="AlphaFoldDB" id="A0A6J6EB03"/>
<evidence type="ECO:0000313" key="2">
    <source>
        <dbReference type="EMBL" id="CAB4571453.1"/>
    </source>
</evidence>
<protein>
    <submittedName>
        <fullName evidence="2">Unannotated protein</fullName>
    </submittedName>
</protein>
<feature type="compositionally biased region" description="Acidic residues" evidence="1">
    <location>
        <begin position="323"/>
        <end position="334"/>
    </location>
</feature>
<sequence length="451" mass="52849">MIHFLLDPPEVCSSVLSKFIEEYDGKNFIATHYYIDRLECEIADRIELIHYFCKNQRLRWTAKKFIYRFMERRKASPVNSRNNTRIDLEEFGPGDRTIRLFSPDSKLKYYTFLFSDIQRIVRTAITFSYEYVPAPNTPKNPYTGKEFTVQELSEIFRHYNINDYDEYSYAFKKAGFNLFIYQRMNNNMLVKAAINNTIRELSAIQLYHEVLEVFDNINHTSFNRPAFRNVMTGALDPDIIEGMRRFVIDYTMSTQLGFSIARPITMSWSAWAMYIIGFSTMYNKEVLRLESEGRKRYRDIQQDITRRTRLRTTGTAIEHERDDASEDADDEDSDNYGWSDPSHDLTYEDIDQQDEQDQEDVTVQPRIRFVVGAPSSLTTMSEDEEFRDLLRRIFGEVEPGIPRHADLSGNRTETFWGGEAVTFSITQNTADQQQNTADQQQNTAERSPGEL</sequence>
<accession>A0A6J6EB03</accession>
<proteinExistence type="predicted"/>